<evidence type="ECO:0000256" key="7">
    <source>
        <dbReference type="ARBA" id="ARBA00061363"/>
    </source>
</evidence>
<reference evidence="9 10" key="1">
    <citation type="submission" date="2020-06" db="EMBL/GenBank/DDBJ databases">
        <title>Crossreactivity between MHC class I-restricted antigens from cancer cells and an enterococcal bacteriophage.</title>
        <authorList>
            <person name="Fluckiger A."/>
            <person name="Daillere R."/>
            <person name="Sassi M."/>
            <person name="Cattoir V."/>
            <person name="Kroemer G."/>
            <person name="Zitvogel L."/>
        </authorList>
    </citation>
    <scope>NUCLEOTIDE SEQUENCE [LARGE SCALE GENOMIC DNA]</scope>
    <source>
        <strain evidence="9 10">EG4</strain>
    </source>
</reference>
<dbReference type="PROSITE" id="PS00721">
    <property type="entry name" value="FTHFS_1"/>
    <property type="match status" value="1"/>
</dbReference>
<evidence type="ECO:0000256" key="8">
    <source>
        <dbReference type="HAMAP-Rule" id="MF_01543"/>
    </source>
</evidence>
<dbReference type="AlphaFoldDB" id="A0ABD4HQ88"/>
<dbReference type="GO" id="GO:0035999">
    <property type="term" value="P:tetrahydrofolate interconversion"/>
    <property type="evidence" value="ECO:0007669"/>
    <property type="project" value="UniProtKB-UniRule"/>
</dbReference>
<evidence type="ECO:0000256" key="6">
    <source>
        <dbReference type="ARBA" id="ARBA00049033"/>
    </source>
</evidence>
<dbReference type="GO" id="GO:0005524">
    <property type="term" value="F:ATP binding"/>
    <property type="evidence" value="ECO:0007669"/>
    <property type="project" value="UniProtKB-UniRule"/>
</dbReference>
<gene>
    <name evidence="8" type="primary">fhs</name>
    <name evidence="9" type="ORF">HWH42_13920</name>
</gene>
<accession>A0ABD4HQ88</accession>
<evidence type="ECO:0000256" key="1">
    <source>
        <dbReference type="ARBA" id="ARBA00004777"/>
    </source>
</evidence>
<comment type="pathway">
    <text evidence="1 8">One-carbon metabolism; tetrahydrofolate interconversion.</text>
</comment>
<dbReference type="CDD" id="cd00477">
    <property type="entry name" value="FTHFS"/>
    <property type="match status" value="1"/>
</dbReference>
<dbReference type="HAMAP" id="MF_01543">
    <property type="entry name" value="FTHFS"/>
    <property type="match status" value="1"/>
</dbReference>
<dbReference type="GO" id="GO:0004329">
    <property type="term" value="F:formate-tetrahydrofolate ligase activity"/>
    <property type="evidence" value="ECO:0007669"/>
    <property type="project" value="UniProtKB-UniRule"/>
</dbReference>
<dbReference type="FunFam" id="3.30.1510.10:FF:000001">
    <property type="entry name" value="Formate--tetrahydrofolate ligase"/>
    <property type="match status" value="1"/>
</dbReference>
<organism evidence="9 10">
    <name type="scientific">Enterococcus gallinarum</name>
    <dbReference type="NCBI Taxonomy" id="1353"/>
    <lineage>
        <taxon>Bacteria</taxon>
        <taxon>Bacillati</taxon>
        <taxon>Bacillota</taxon>
        <taxon>Bacilli</taxon>
        <taxon>Lactobacillales</taxon>
        <taxon>Enterococcaceae</taxon>
        <taxon>Enterococcus</taxon>
    </lineage>
</organism>
<dbReference type="Gene3D" id="3.40.50.300">
    <property type="entry name" value="P-loop containing nucleotide triphosphate hydrolases"/>
    <property type="match status" value="1"/>
</dbReference>
<dbReference type="Gene3D" id="3.30.1510.10">
    <property type="entry name" value="Domain 2, N(10)-formyltetrahydrofolate synthetase"/>
    <property type="match status" value="1"/>
</dbReference>
<comment type="catalytic activity">
    <reaction evidence="6 8">
        <text>(6S)-5,6,7,8-tetrahydrofolate + formate + ATP = (6R)-10-formyltetrahydrofolate + ADP + phosphate</text>
        <dbReference type="Rhea" id="RHEA:20221"/>
        <dbReference type="ChEBI" id="CHEBI:15740"/>
        <dbReference type="ChEBI" id="CHEBI:30616"/>
        <dbReference type="ChEBI" id="CHEBI:43474"/>
        <dbReference type="ChEBI" id="CHEBI:57453"/>
        <dbReference type="ChEBI" id="CHEBI:195366"/>
        <dbReference type="ChEBI" id="CHEBI:456216"/>
        <dbReference type="EC" id="6.3.4.3"/>
    </reaction>
</comment>
<dbReference type="NCBIfam" id="NF010030">
    <property type="entry name" value="PRK13505.1"/>
    <property type="match status" value="1"/>
</dbReference>
<keyword evidence="4 8" id="KW-0547">Nucleotide-binding</keyword>
<comment type="caution">
    <text evidence="9">The sequence shown here is derived from an EMBL/GenBank/DDBJ whole genome shotgun (WGS) entry which is preliminary data.</text>
</comment>
<dbReference type="Gene3D" id="3.10.410.10">
    <property type="entry name" value="Formyltetrahydrofolate synthetase, domain 3"/>
    <property type="match status" value="1"/>
</dbReference>
<dbReference type="EC" id="6.3.4.3" evidence="8"/>
<dbReference type="SUPFAM" id="SSF52540">
    <property type="entry name" value="P-loop containing nucleoside triphosphate hydrolases"/>
    <property type="match status" value="1"/>
</dbReference>
<evidence type="ECO:0000256" key="3">
    <source>
        <dbReference type="ARBA" id="ARBA00022598"/>
    </source>
</evidence>
<sequence>MKKDIEIAQEATIKPIIDIAATIGLQAEDLEQYGKYKAKIDWPAIKEIAERPTGKLILVTAINPTPAGEGKSTVTIGLADGLNRIGKQTVIALREPSLGPVMGIKGGATGGGRAQVLPMEDINLHFTGDMHAITAANNALSALVDNHIQQGNELGIDPRRIIWKRVVDLNDRALRQVIVGLGGPLQGVPREDGFDITVASEIMAILCLATNLDNLKERLSNILIGYTYDKQPIYVKDLQVQGALALLLKDALKPNLVQTIEGTPALIHGGPFANIAHGCNSVIATETALHLGEYTVTEAGFGADLGAEKFLDIKTPNLSKAPDAVVVVATIRALKMHGGIDKEHLKEENVAALVAGFANLKRHVRNMQNYQLPVVVAINEFVTDTETEIQMLEQCCKEIGVPIARTQVWEKGGAGGELLAQQVVTAIDEQPGNYRRLYQNEESLPDKAAKIVKEIYGGSNVVFSSVAQRQLNVFKKNGWDQLPICMAKTQYSFSDDPQLLGAPADFSITIREFVPKLGAGFIVALTGTVMTMPGLPKKPAALNMDVDADGNVSGLF</sequence>
<dbReference type="RefSeq" id="WP_156247524.1">
    <property type="nucleotide sequence ID" value="NZ_CAKOCH010000005.1"/>
</dbReference>
<keyword evidence="2 8" id="KW-0554">One-carbon metabolism</keyword>
<dbReference type="EMBL" id="JABXJK010000075">
    <property type="protein sequence ID" value="MBA0973664.1"/>
    <property type="molecule type" value="Genomic_DNA"/>
</dbReference>
<keyword evidence="5 8" id="KW-0067">ATP-binding</keyword>
<dbReference type="InterPro" id="IPR000559">
    <property type="entry name" value="Formate_THF_ligase"/>
</dbReference>
<evidence type="ECO:0000256" key="2">
    <source>
        <dbReference type="ARBA" id="ARBA00022563"/>
    </source>
</evidence>
<dbReference type="Pfam" id="PF01268">
    <property type="entry name" value="FTHFS"/>
    <property type="match status" value="1"/>
</dbReference>
<evidence type="ECO:0000256" key="4">
    <source>
        <dbReference type="ARBA" id="ARBA00022741"/>
    </source>
</evidence>
<dbReference type="FunFam" id="3.10.410.10:FF:000001">
    <property type="entry name" value="Putative formate--tetrahydrofolate ligase"/>
    <property type="match status" value="1"/>
</dbReference>
<name>A0ABD4HQ88_ENTGA</name>
<proteinExistence type="inferred from homology"/>
<protein>
    <recommendedName>
        <fullName evidence="8">Formate--tetrahydrofolate ligase</fullName>
        <ecNumber evidence="8">6.3.4.3</ecNumber>
    </recommendedName>
    <alternativeName>
        <fullName evidence="8">Formyltetrahydrofolate synthetase</fullName>
        <shortName evidence="8">FHS</shortName>
        <shortName evidence="8">FTHFS</shortName>
    </alternativeName>
</protein>
<dbReference type="InterPro" id="IPR020628">
    <property type="entry name" value="Formate_THF_ligase_CS"/>
</dbReference>
<evidence type="ECO:0000256" key="5">
    <source>
        <dbReference type="ARBA" id="ARBA00022840"/>
    </source>
</evidence>
<dbReference type="InterPro" id="IPR027417">
    <property type="entry name" value="P-loop_NTPase"/>
</dbReference>
<keyword evidence="3 8" id="KW-0436">Ligase</keyword>
<evidence type="ECO:0000313" key="10">
    <source>
        <dbReference type="Proteomes" id="UP000571857"/>
    </source>
</evidence>
<dbReference type="PROSITE" id="PS00722">
    <property type="entry name" value="FTHFS_2"/>
    <property type="match status" value="1"/>
</dbReference>
<feature type="binding site" evidence="8">
    <location>
        <begin position="65"/>
        <end position="72"/>
    </location>
    <ligand>
        <name>ATP</name>
        <dbReference type="ChEBI" id="CHEBI:30616"/>
    </ligand>
</feature>
<dbReference type="Proteomes" id="UP000571857">
    <property type="component" value="Unassembled WGS sequence"/>
</dbReference>
<comment type="similarity">
    <text evidence="7 8">Belongs to the formate--tetrahydrofolate ligase family.</text>
</comment>
<evidence type="ECO:0000313" key="9">
    <source>
        <dbReference type="EMBL" id="MBA0973664.1"/>
    </source>
</evidence>